<dbReference type="EMBL" id="QNSA01000011">
    <property type="protein sequence ID" value="RBP69755.1"/>
    <property type="molecule type" value="Genomic_DNA"/>
</dbReference>
<evidence type="ECO:0000313" key="4">
    <source>
        <dbReference type="Proteomes" id="UP000253065"/>
    </source>
</evidence>
<name>A0A368URJ9_MARNT</name>
<evidence type="ECO:0000313" key="2">
    <source>
        <dbReference type="EMBL" id="RCW31468.1"/>
    </source>
</evidence>
<comment type="caution">
    <text evidence="2">The sequence shown here is derived from an EMBL/GenBank/DDBJ whole genome shotgun (WGS) entry which is preliminary data.</text>
</comment>
<organism evidence="2 3">
    <name type="scientific">Marinobacter nauticus</name>
    <name type="common">Marinobacter hydrocarbonoclasticus</name>
    <name type="synonym">Marinobacter aquaeolei</name>
    <dbReference type="NCBI Taxonomy" id="2743"/>
    <lineage>
        <taxon>Bacteria</taxon>
        <taxon>Pseudomonadati</taxon>
        <taxon>Pseudomonadota</taxon>
        <taxon>Gammaproteobacteria</taxon>
        <taxon>Pseudomonadales</taxon>
        <taxon>Marinobacteraceae</taxon>
        <taxon>Marinobacter</taxon>
    </lineage>
</organism>
<dbReference type="Proteomes" id="UP000253065">
    <property type="component" value="Unassembled WGS sequence"/>
</dbReference>
<protein>
    <submittedName>
        <fullName evidence="2">Uncharacterized protein</fullName>
    </submittedName>
</protein>
<keyword evidence="4" id="KW-1185">Reference proteome</keyword>
<evidence type="ECO:0000313" key="3">
    <source>
        <dbReference type="Proteomes" id="UP000252795"/>
    </source>
</evidence>
<dbReference type="EMBL" id="QPJB01000011">
    <property type="protein sequence ID" value="RCW31468.1"/>
    <property type="molecule type" value="Genomic_DNA"/>
</dbReference>
<evidence type="ECO:0000313" key="1">
    <source>
        <dbReference type="EMBL" id="RBP69755.1"/>
    </source>
</evidence>
<sequence>MRDEMESIMAIQECMASLRLPRNKAPTQRAEAQVRDHTGGYMPGSIMVTFHCNQHSGQGPHIEMGNEIRGYGIHYNEFKPRFQNFKFTESGKLLTVTGDGYKFSLKFDLDA</sequence>
<dbReference type="Proteomes" id="UP000252795">
    <property type="component" value="Unassembled WGS sequence"/>
</dbReference>
<accession>A0A368URJ9</accession>
<proteinExistence type="predicted"/>
<reference evidence="2 3" key="1">
    <citation type="submission" date="2018-07" db="EMBL/GenBank/DDBJ databases">
        <title>Freshwater and sediment microbial communities from various areas in North America, analyzing microbe dynamics in response to fracking.</title>
        <authorList>
            <person name="Lamendella R."/>
        </authorList>
    </citation>
    <scope>NUCLEOTIDE SEQUENCE [LARGE SCALE GENOMIC DNA]</scope>
    <source>
        <strain evidence="2 3">114E</strain>
        <strain evidence="1 4">114E_o</strain>
    </source>
</reference>
<gene>
    <name evidence="2" type="ORF">DET51_11111</name>
    <name evidence="1" type="ORF">DET64_11111</name>
</gene>
<dbReference type="AlphaFoldDB" id="A0A368URJ9"/>